<name>A0A6B0T1B4_9EURY</name>
<comment type="caution">
    <text evidence="3">The sequence shown here is derived from an EMBL/GenBank/DDBJ whole genome shotgun (WGS) entry which is preliminary data.</text>
</comment>
<evidence type="ECO:0000259" key="2">
    <source>
        <dbReference type="Pfam" id="PF00535"/>
    </source>
</evidence>
<proteinExistence type="predicted"/>
<protein>
    <submittedName>
        <fullName evidence="3">Glycosyltransferase</fullName>
    </submittedName>
</protein>
<reference evidence="3 4" key="1">
    <citation type="submission" date="2019-12" db="EMBL/GenBank/DDBJ databases">
        <title>Isolation and characterization of three novel carbon monoxide-oxidizing members of Halobacteria from salione crusts and soils.</title>
        <authorList>
            <person name="Myers M.R."/>
            <person name="King G.M."/>
        </authorList>
    </citation>
    <scope>NUCLEOTIDE SEQUENCE [LARGE SCALE GENOMIC DNA]</scope>
    <source>
        <strain evidence="3 4">WSH3</strain>
    </source>
</reference>
<keyword evidence="4" id="KW-1185">Reference proteome</keyword>
<dbReference type="Proteomes" id="UP000466535">
    <property type="component" value="Unassembled WGS sequence"/>
</dbReference>
<dbReference type="AlphaFoldDB" id="A0A6B0T1B4"/>
<keyword evidence="3" id="KW-0808">Transferase</keyword>
<dbReference type="GO" id="GO:0006487">
    <property type="term" value="P:protein N-linked glycosylation"/>
    <property type="evidence" value="ECO:0007669"/>
    <property type="project" value="TreeGrafter"/>
</dbReference>
<evidence type="ECO:0000313" key="4">
    <source>
        <dbReference type="Proteomes" id="UP000466535"/>
    </source>
</evidence>
<organism evidence="3 4">
    <name type="scientific">Halovenus carboxidivorans</name>
    <dbReference type="NCBI Taxonomy" id="2692199"/>
    <lineage>
        <taxon>Archaea</taxon>
        <taxon>Methanobacteriati</taxon>
        <taxon>Methanobacteriota</taxon>
        <taxon>Stenosarchaea group</taxon>
        <taxon>Halobacteria</taxon>
        <taxon>Halobacteriales</taxon>
        <taxon>Haloarculaceae</taxon>
        <taxon>Halovenus</taxon>
    </lineage>
</organism>
<dbReference type="InterPro" id="IPR001173">
    <property type="entry name" value="Glyco_trans_2-like"/>
</dbReference>
<dbReference type="RefSeq" id="WP_159763862.1">
    <property type="nucleotide sequence ID" value="NZ_WUUT01000003.1"/>
</dbReference>
<feature type="region of interest" description="Disordered" evidence="1">
    <location>
        <begin position="236"/>
        <end position="256"/>
    </location>
</feature>
<sequence>MSGSLGFVIPAYRPDVELLTAYIEDVRDLLSPATVRVEIDAPADSTVAQISSVADEVNASQRRRGKGRAITDGFDALSTDVLAFADADGSVPARSMKTVVDRVQEGTAAVSIGSRRHPDAQIHSHQTIGRRMLGDAFAFVARNLLTTACYDYQCGAKAVRADAWAEIREHCHEEGFAWDLEFVSVAGSLGYGISEVPVEWDDRPDSTVHPFWTTVELAGAVGKIWYRSNVSKRDAGVRDREETTSSAVYHPENDER</sequence>
<dbReference type="InterPro" id="IPR029044">
    <property type="entry name" value="Nucleotide-diphossugar_trans"/>
</dbReference>
<evidence type="ECO:0000313" key="3">
    <source>
        <dbReference type="EMBL" id="MXR51725.1"/>
    </source>
</evidence>
<dbReference type="Gene3D" id="3.90.550.10">
    <property type="entry name" value="Spore Coat Polysaccharide Biosynthesis Protein SpsA, Chain A"/>
    <property type="match status" value="1"/>
</dbReference>
<accession>A0A6B0T1B4</accession>
<dbReference type="SUPFAM" id="SSF53448">
    <property type="entry name" value="Nucleotide-diphospho-sugar transferases"/>
    <property type="match status" value="1"/>
</dbReference>
<evidence type="ECO:0000256" key="1">
    <source>
        <dbReference type="SAM" id="MobiDB-lite"/>
    </source>
</evidence>
<dbReference type="PANTHER" id="PTHR10859:SF91">
    <property type="entry name" value="DOLICHYL-PHOSPHATE BETA-GLUCOSYLTRANSFERASE"/>
    <property type="match status" value="1"/>
</dbReference>
<dbReference type="PANTHER" id="PTHR10859">
    <property type="entry name" value="GLYCOSYL TRANSFERASE"/>
    <property type="match status" value="1"/>
</dbReference>
<gene>
    <name evidence="3" type="ORF">GRX03_08930</name>
</gene>
<dbReference type="EMBL" id="WUUT01000003">
    <property type="protein sequence ID" value="MXR51725.1"/>
    <property type="molecule type" value="Genomic_DNA"/>
</dbReference>
<feature type="domain" description="Glycosyltransferase 2-like" evidence="2">
    <location>
        <begin position="8"/>
        <end position="122"/>
    </location>
</feature>
<dbReference type="Pfam" id="PF00535">
    <property type="entry name" value="Glycos_transf_2"/>
    <property type="match status" value="1"/>
</dbReference>
<dbReference type="GO" id="GO:0016740">
    <property type="term" value="F:transferase activity"/>
    <property type="evidence" value="ECO:0007669"/>
    <property type="project" value="UniProtKB-KW"/>
</dbReference>
<dbReference type="OrthoDB" id="11098at2157"/>